<organism evidence="1 2">
    <name type="scientific">Campylobacter cuniculorum DSM 23162 = LMG 24588</name>
    <dbReference type="NCBI Taxonomy" id="1121267"/>
    <lineage>
        <taxon>Bacteria</taxon>
        <taxon>Pseudomonadati</taxon>
        <taxon>Campylobacterota</taxon>
        <taxon>Epsilonproteobacteria</taxon>
        <taxon>Campylobacterales</taxon>
        <taxon>Campylobacteraceae</taxon>
        <taxon>Campylobacter</taxon>
    </lineage>
</organism>
<reference evidence="1 2" key="1">
    <citation type="submission" date="2017-04" db="EMBL/GenBank/DDBJ databases">
        <title>Complete genome sequence of the Campylobacter cuniculorum type strain LMG24588.</title>
        <authorList>
            <person name="Miller W.G."/>
            <person name="Yee E."/>
            <person name="Revez J."/>
            <person name="Bono J.L."/>
            <person name="Rossi M."/>
        </authorList>
    </citation>
    <scope>NUCLEOTIDE SEQUENCE [LARGE SCALE GENOMIC DNA]</scope>
    <source>
        <strain evidence="1 2">LMG 24588</strain>
    </source>
</reference>
<dbReference type="Proteomes" id="UP000192902">
    <property type="component" value="Chromosome"/>
</dbReference>
<dbReference type="eggNOG" id="COG1506">
    <property type="taxonomic scope" value="Bacteria"/>
</dbReference>
<evidence type="ECO:0008006" key="3">
    <source>
        <dbReference type="Google" id="ProtNLM"/>
    </source>
</evidence>
<dbReference type="Gene3D" id="3.40.50.1820">
    <property type="entry name" value="alpha/beta hydrolase"/>
    <property type="match status" value="1"/>
</dbReference>
<dbReference type="KEGG" id="ccun:CCUN_0104"/>
<gene>
    <name evidence="1" type="ORF">CCUN_0104</name>
</gene>
<evidence type="ECO:0000313" key="1">
    <source>
        <dbReference type="EMBL" id="ARJ55772.1"/>
    </source>
</evidence>
<sequence>MIVNQTYEIDSCDDVELELKRESKLEFRLCFDDEKVIEALFFIIPGLGGDADSNYREHLASFVAENFNVAVVSVNYHCIGNRPQTGAKAYFDEIDRLILEESCKTLGIKLPFDVSNIRIQFPKTSSAFNLKEFSKEFHFINEVLEAKIKKKELFENFELKTHLTFEPTKNEYQNFGIMQAQDLINALLYIKANPPFSLGGGDLRVIMLGSSHGGYLAHLTAKIAPYLVDAVIDNSSYAKILWRLVGFGKEIDFIKYAECSIGISPHIIAFFSSKTLWTSNQHSKNFFSPTRRQIRNILEPHHLKIQSKYPKPYYVSYHSLYDTIIAPPQEKAELYKILKDLNFNARLRMICSADEIDGKFIKNLSHGMGMSLKTLILKELPLMLENLKQNPKQQWDNTSISYPCEDTIYHFSQKEAKIVLECEELKS</sequence>
<protein>
    <recommendedName>
        <fullName evidence="3">DUF2920 domain protein</fullName>
    </recommendedName>
</protein>
<dbReference type="EMBL" id="CP020867">
    <property type="protein sequence ID" value="ARJ55772.1"/>
    <property type="molecule type" value="Genomic_DNA"/>
</dbReference>
<dbReference type="InterPro" id="IPR022605">
    <property type="entry name" value="DUF2920"/>
</dbReference>
<accession>A0A1W6BUK8</accession>
<name>A0A1W6BUK8_9BACT</name>
<dbReference type="RefSeq" id="WP_085296594.1">
    <property type="nucleotide sequence ID" value="NZ_CP020867.1"/>
</dbReference>
<proteinExistence type="predicted"/>
<dbReference type="InterPro" id="IPR029058">
    <property type="entry name" value="AB_hydrolase_fold"/>
</dbReference>
<dbReference type="STRING" id="1121267.CCUN_0104"/>
<dbReference type="Pfam" id="PF11144">
    <property type="entry name" value="DUF2920"/>
    <property type="match status" value="1"/>
</dbReference>
<dbReference type="SUPFAM" id="SSF53474">
    <property type="entry name" value="alpha/beta-Hydrolases"/>
    <property type="match status" value="1"/>
</dbReference>
<dbReference type="AlphaFoldDB" id="A0A1W6BUK8"/>
<evidence type="ECO:0000313" key="2">
    <source>
        <dbReference type="Proteomes" id="UP000192902"/>
    </source>
</evidence>